<dbReference type="EMBL" id="MPDK01000009">
    <property type="protein sequence ID" value="PWI57735.1"/>
    <property type="molecule type" value="Genomic_DNA"/>
</dbReference>
<dbReference type="Proteomes" id="UP000245380">
    <property type="component" value="Unassembled WGS sequence"/>
</dbReference>
<protein>
    <submittedName>
        <fullName evidence="1">Uncharacterized protein</fullName>
    </submittedName>
</protein>
<dbReference type="SUPFAM" id="SSF53213">
    <property type="entry name" value="LigB-like"/>
    <property type="match status" value="1"/>
</dbReference>
<name>A0A2U3D8Z1_SULT2</name>
<sequence>MIRFIHDEREGSDDSYAKLAVPPGGNEHWIPLFYAMGAAEDQRAAVRRYQSYQYGNLSDSIWQFG</sequence>
<evidence type="ECO:0000313" key="2">
    <source>
        <dbReference type="Proteomes" id="UP000245380"/>
    </source>
</evidence>
<gene>
    <name evidence="1" type="ORF">BM613_07040</name>
</gene>
<accession>A0A2U3D8Z1</accession>
<dbReference type="AlphaFoldDB" id="A0A2U3D8Z1"/>
<reference evidence="1 2" key="1">
    <citation type="submission" date="2016-11" db="EMBL/GenBank/DDBJ databases">
        <title>Comparative genomics of Acidibacillus ferroxidans species.</title>
        <authorList>
            <person name="Oliveira G."/>
            <person name="Nunes G."/>
            <person name="Oliveira R."/>
            <person name="Araujo F."/>
            <person name="Salim A."/>
            <person name="Scholte L."/>
            <person name="Morais D."/>
            <person name="Nancucheo I."/>
            <person name="Johnson D.B."/>
            <person name="Grail B."/>
            <person name="Bittencourt J."/>
            <person name="Valadares R."/>
        </authorList>
    </citation>
    <scope>NUCLEOTIDE SEQUENCE [LARGE SCALE GENOMIC DNA]</scope>
    <source>
        <strain evidence="1 2">Y002</strain>
    </source>
</reference>
<organism evidence="1 2">
    <name type="scientific">Sulfoacidibacillus thermotolerans</name>
    <name type="common">Acidibacillus sulfuroxidans</name>
    <dbReference type="NCBI Taxonomy" id="1765684"/>
    <lineage>
        <taxon>Bacteria</taxon>
        <taxon>Bacillati</taxon>
        <taxon>Bacillota</taxon>
        <taxon>Bacilli</taxon>
        <taxon>Bacillales</taxon>
        <taxon>Alicyclobacillaceae</taxon>
        <taxon>Sulfoacidibacillus</taxon>
    </lineage>
</organism>
<dbReference type="RefSeq" id="WP_109430481.1">
    <property type="nucleotide sequence ID" value="NZ_MPDK01000009.1"/>
</dbReference>
<keyword evidence="2" id="KW-1185">Reference proteome</keyword>
<proteinExistence type="predicted"/>
<evidence type="ECO:0000313" key="1">
    <source>
        <dbReference type="EMBL" id="PWI57735.1"/>
    </source>
</evidence>
<comment type="caution">
    <text evidence="1">The sequence shown here is derived from an EMBL/GenBank/DDBJ whole genome shotgun (WGS) entry which is preliminary data.</text>
</comment>